<protein>
    <submittedName>
        <fullName evidence="2">Putative amidase domain protein</fullName>
    </submittedName>
</protein>
<dbReference type="RefSeq" id="WP_061859003.1">
    <property type="nucleotide sequence ID" value="NZ_LTBB01000012.1"/>
</dbReference>
<proteinExistence type="predicted"/>
<dbReference type="Pfam" id="PF12671">
    <property type="entry name" value="Amidase_6"/>
    <property type="match status" value="1"/>
</dbReference>
<dbReference type="PANTHER" id="PTHR40032">
    <property type="entry name" value="EXPORTED PROTEIN-RELATED"/>
    <property type="match status" value="1"/>
</dbReference>
<evidence type="ECO:0000313" key="3">
    <source>
        <dbReference type="Proteomes" id="UP000075374"/>
    </source>
</evidence>
<comment type="caution">
    <text evidence="2">The sequence shown here is derived from an EMBL/GenBank/DDBJ whole genome shotgun (WGS) entry which is preliminary data.</text>
</comment>
<evidence type="ECO:0000259" key="1">
    <source>
        <dbReference type="Pfam" id="PF12671"/>
    </source>
</evidence>
<keyword evidence="3" id="KW-1185">Reference proteome</keyword>
<feature type="domain" description="Putative amidase" evidence="1">
    <location>
        <begin position="211"/>
        <end position="371"/>
    </location>
</feature>
<dbReference type="Proteomes" id="UP000075374">
    <property type="component" value="Unassembled WGS sequence"/>
</dbReference>
<dbReference type="InterPro" id="IPR024301">
    <property type="entry name" value="Amidase_6"/>
</dbReference>
<dbReference type="PATRIC" id="fig|1121305.3.peg.2205"/>
<sequence length="376" mass="43529">MFVVIKKSKLILTLLIITFLSFGVYFLFLHNAPVVNTDNNDDEVTKKIEEIFEIRNTAILNGDKESIKKIYNLKTKYGSWAYEHEIKKLKYLNNWSEKQGVKFIGVNPKVRVRKIKGGEGVYSVNLFCTTEYTYVYENENPIGENTDKINKFRIGTSHSLTLENKDNTWYITREWYTDPFADSLNLDNIKAADIKEYILSQPARDLSAINKRRISAVEYADRYCGTASEEKYGFKYNTNYKNFNPQGGDCANFASQILFEGANFKKNRIWNYSKGNGTRAWLNAQVFKDYMINSGRASVIAYGTYNQVYKASYKLLPGDFVAYEKKGKVTHISVVTGADSRGYSLVNCHNTDRYRVPWDLGWSDKKIKFWLVRVHF</sequence>
<gene>
    <name evidence="2" type="ORF">CLCOL_22030</name>
</gene>
<reference evidence="2 3" key="1">
    <citation type="submission" date="2016-02" db="EMBL/GenBank/DDBJ databases">
        <title>Genome sequence of Clostridium colicanis DSM 13634.</title>
        <authorList>
            <person name="Poehlein A."/>
            <person name="Daniel R."/>
        </authorList>
    </citation>
    <scope>NUCLEOTIDE SEQUENCE [LARGE SCALE GENOMIC DNA]</scope>
    <source>
        <strain evidence="2 3">DSM 13634</strain>
    </source>
</reference>
<dbReference type="AlphaFoldDB" id="A0A151AL46"/>
<evidence type="ECO:0000313" key="2">
    <source>
        <dbReference type="EMBL" id="KYH28250.1"/>
    </source>
</evidence>
<organism evidence="2 3">
    <name type="scientific">Clostridium colicanis DSM 13634</name>
    <dbReference type="NCBI Taxonomy" id="1121305"/>
    <lineage>
        <taxon>Bacteria</taxon>
        <taxon>Bacillati</taxon>
        <taxon>Bacillota</taxon>
        <taxon>Clostridia</taxon>
        <taxon>Eubacteriales</taxon>
        <taxon>Clostridiaceae</taxon>
        <taxon>Clostridium</taxon>
    </lineage>
</organism>
<dbReference type="STRING" id="1121305.CLCOL_22030"/>
<dbReference type="EMBL" id="LTBB01000012">
    <property type="protein sequence ID" value="KYH28250.1"/>
    <property type="molecule type" value="Genomic_DNA"/>
</dbReference>
<accession>A0A151AL46</accession>
<name>A0A151AL46_9CLOT</name>
<dbReference type="PANTHER" id="PTHR40032:SF1">
    <property type="entry name" value="EXPORTED PROTEIN"/>
    <property type="match status" value="1"/>
</dbReference>